<dbReference type="OrthoDB" id="9804019at2"/>
<dbReference type="Pfam" id="PF06506">
    <property type="entry name" value="PrpR_N"/>
    <property type="match status" value="1"/>
</dbReference>
<protein>
    <submittedName>
        <fullName evidence="7">Anaerobic nitric oxide reductase transcription regulator NorR</fullName>
    </submittedName>
</protein>
<dbReference type="GO" id="GO:0043565">
    <property type="term" value="F:sequence-specific DNA binding"/>
    <property type="evidence" value="ECO:0007669"/>
    <property type="project" value="InterPro"/>
</dbReference>
<organism evidence="7 8">
    <name type="scientific">Pseudomonas fluorescens</name>
    <dbReference type="NCBI Taxonomy" id="294"/>
    <lineage>
        <taxon>Bacteria</taxon>
        <taxon>Pseudomonadati</taxon>
        <taxon>Pseudomonadota</taxon>
        <taxon>Gammaproteobacteria</taxon>
        <taxon>Pseudomonadales</taxon>
        <taxon>Pseudomonadaceae</taxon>
        <taxon>Pseudomonas</taxon>
    </lineage>
</organism>
<dbReference type="GO" id="GO:0005524">
    <property type="term" value="F:ATP binding"/>
    <property type="evidence" value="ECO:0007669"/>
    <property type="project" value="UniProtKB-KW"/>
</dbReference>
<dbReference type="PROSITE" id="PS00676">
    <property type="entry name" value="SIGMA54_INTERACT_2"/>
    <property type="match status" value="1"/>
</dbReference>
<keyword evidence="5" id="KW-0804">Transcription</keyword>
<evidence type="ECO:0000259" key="6">
    <source>
        <dbReference type="PROSITE" id="PS50045"/>
    </source>
</evidence>
<dbReference type="Gene3D" id="3.30.450.20">
    <property type="entry name" value="PAS domain"/>
    <property type="match status" value="1"/>
</dbReference>
<dbReference type="SUPFAM" id="SSF52540">
    <property type="entry name" value="P-loop containing nucleoside triphosphate hydrolases"/>
    <property type="match status" value="1"/>
</dbReference>
<evidence type="ECO:0000313" key="7">
    <source>
        <dbReference type="EMBL" id="VVM38242.1"/>
    </source>
</evidence>
<dbReference type="GO" id="GO:0006355">
    <property type="term" value="P:regulation of DNA-templated transcription"/>
    <property type="evidence" value="ECO:0007669"/>
    <property type="project" value="InterPro"/>
</dbReference>
<dbReference type="InterPro" id="IPR025943">
    <property type="entry name" value="Sigma_54_int_dom_ATP-bd_2"/>
</dbReference>
<dbReference type="GO" id="GO:0000156">
    <property type="term" value="F:phosphorelay response regulator activity"/>
    <property type="evidence" value="ECO:0007669"/>
    <property type="project" value="InterPro"/>
</dbReference>
<dbReference type="SUPFAM" id="SSF46689">
    <property type="entry name" value="Homeodomain-like"/>
    <property type="match status" value="1"/>
</dbReference>
<dbReference type="Pfam" id="PF00158">
    <property type="entry name" value="Sigma54_activat"/>
    <property type="match status" value="1"/>
</dbReference>
<evidence type="ECO:0000256" key="5">
    <source>
        <dbReference type="ARBA" id="ARBA00023163"/>
    </source>
</evidence>
<dbReference type="InterPro" id="IPR009057">
    <property type="entry name" value="Homeodomain-like_sf"/>
</dbReference>
<keyword evidence="1" id="KW-0547">Nucleotide-binding</keyword>
<evidence type="ECO:0000313" key="8">
    <source>
        <dbReference type="Proteomes" id="UP000399692"/>
    </source>
</evidence>
<keyword evidence="3" id="KW-0805">Transcription regulation</keyword>
<dbReference type="PROSITE" id="PS00688">
    <property type="entry name" value="SIGMA54_INTERACT_3"/>
    <property type="match status" value="1"/>
</dbReference>
<dbReference type="InterPro" id="IPR025662">
    <property type="entry name" value="Sigma_54_int_dom_ATP-bd_1"/>
</dbReference>
<evidence type="ECO:0000256" key="3">
    <source>
        <dbReference type="ARBA" id="ARBA00023015"/>
    </source>
</evidence>
<dbReference type="FunFam" id="3.40.50.300:FF:000006">
    <property type="entry name" value="DNA-binding transcriptional regulator NtrC"/>
    <property type="match status" value="1"/>
</dbReference>
<dbReference type="Proteomes" id="UP000399692">
    <property type="component" value="Unassembled WGS sequence"/>
</dbReference>
<dbReference type="InterPro" id="IPR027417">
    <property type="entry name" value="P-loop_NTPase"/>
</dbReference>
<dbReference type="SMART" id="SM00382">
    <property type="entry name" value="AAA"/>
    <property type="match status" value="1"/>
</dbReference>
<dbReference type="SUPFAM" id="SSF159800">
    <property type="entry name" value="PrpR receptor domain-like"/>
    <property type="match status" value="1"/>
</dbReference>
<dbReference type="AlphaFoldDB" id="A0A5E6P7C1"/>
<sequence>MKHEVYLAEQRIPTNGIAVITPSTTMTRVMKSILRARQLSLPVVEAAQTDAIKTARQLIEEGAEVLISRGKTASMLREHFRVPVVEVRHTFFDCINAYEKASRLSSKIAFLATSEGYARILEKSRPFLPDASICFIDPLSSLQNTDSVLDNLQTQGIEVAIGGLSLEEPVKSRGMHYVMSDTDSDAAAEAIDEALHLLQVQEERRQQRQELQHRYEMIQSILDCVSEGIFSVDGSGVVTRMNNVARTYLSAVSCGDAVTQLPLSNYFTQALRHGKPVRGALIDIGRLSLTLSIAPIVLEGEIIGAVATLQNQTDIKAIEQKMRRALAGRHLAESSFDDIIGNSAALLKAKALAATFAGVDSTLMIEGETGTGKELFAQSIHNASPRRSGPFVAINCAAFAPSVLESELFGYVKGAFTGAAAEGRAGVFELAHTGTLFLDEISETSTDIQLKLLRTLQERKVIRLGDDKVTPVDIRIITASNKPLPALIAQGLFREDFYYRICVLRLRLPPLRERREDIPALARHILKGSASEVLKSTPKLIARLCDHHWPGNVRQLGNIVERLSVMSKCSMLLPDWLDEALDDLSPAAINPAGEGVSKLPNERDILFAALTNAGGNRRIAAEHLGISTTTLWRRMKKFLDQDPGCFDAARYS</sequence>
<dbReference type="Gene3D" id="3.40.50.10660">
    <property type="entry name" value="PrpR receptor domain-like"/>
    <property type="match status" value="1"/>
</dbReference>
<dbReference type="InterPro" id="IPR002078">
    <property type="entry name" value="Sigma_54_int"/>
</dbReference>
<accession>A0A5E6P7C1</accession>
<dbReference type="PROSITE" id="PS50045">
    <property type="entry name" value="SIGMA54_INTERACT_4"/>
    <property type="match status" value="1"/>
</dbReference>
<dbReference type="PANTHER" id="PTHR32071">
    <property type="entry name" value="TRANSCRIPTIONAL REGULATORY PROTEIN"/>
    <property type="match status" value="1"/>
</dbReference>
<dbReference type="Gene3D" id="3.40.50.2300">
    <property type="match status" value="1"/>
</dbReference>
<dbReference type="SUPFAM" id="SSF55785">
    <property type="entry name" value="PYP-like sensor domain (PAS domain)"/>
    <property type="match status" value="1"/>
</dbReference>
<proteinExistence type="predicted"/>
<dbReference type="RefSeq" id="WP_150568915.1">
    <property type="nucleotide sequence ID" value="NZ_CABVHF010000001.1"/>
</dbReference>
<dbReference type="CDD" id="cd00009">
    <property type="entry name" value="AAA"/>
    <property type="match status" value="1"/>
</dbReference>
<evidence type="ECO:0000256" key="4">
    <source>
        <dbReference type="ARBA" id="ARBA00023125"/>
    </source>
</evidence>
<keyword evidence="4" id="KW-0238">DNA-binding</keyword>
<dbReference type="InterPro" id="IPR035965">
    <property type="entry name" value="PAS-like_dom_sf"/>
</dbReference>
<dbReference type="InterPro" id="IPR010524">
    <property type="entry name" value="Sig_transdc_resp-reg_PrpR_N"/>
</dbReference>
<dbReference type="Pfam" id="PF02954">
    <property type="entry name" value="HTH_8"/>
    <property type="match status" value="1"/>
</dbReference>
<dbReference type="PROSITE" id="PS00675">
    <property type="entry name" value="SIGMA54_INTERACT_1"/>
    <property type="match status" value="1"/>
</dbReference>
<evidence type="ECO:0000256" key="2">
    <source>
        <dbReference type="ARBA" id="ARBA00022840"/>
    </source>
</evidence>
<dbReference type="InterPro" id="IPR025944">
    <property type="entry name" value="Sigma_54_int_dom_CS"/>
</dbReference>
<gene>
    <name evidence="7" type="primary">norR_1</name>
    <name evidence="7" type="ORF">PS631_00144</name>
</gene>
<dbReference type="InterPro" id="IPR003593">
    <property type="entry name" value="AAA+_ATPase"/>
</dbReference>
<dbReference type="Gene3D" id="1.10.8.60">
    <property type="match status" value="1"/>
</dbReference>
<dbReference type="InterPro" id="IPR058031">
    <property type="entry name" value="AAA_lid_NorR"/>
</dbReference>
<feature type="domain" description="Sigma-54 factor interaction" evidence="6">
    <location>
        <begin position="339"/>
        <end position="565"/>
    </location>
</feature>
<dbReference type="Pfam" id="PF25601">
    <property type="entry name" value="AAA_lid_14"/>
    <property type="match status" value="1"/>
</dbReference>
<dbReference type="Gene3D" id="3.40.50.300">
    <property type="entry name" value="P-loop containing nucleotide triphosphate hydrolases"/>
    <property type="match status" value="1"/>
</dbReference>
<reference evidence="7 8" key="1">
    <citation type="submission" date="2019-09" db="EMBL/GenBank/DDBJ databases">
        <authorList>
            <person name="Chandra G."/>
            <person name="Truman W A."/>
        </authorList>
    </citation>
    <scope>NUCLEOTIDE SEQUENCE [LARGE SCALE GENOMIC DNA]</scope>
    <source>
        <strain evidence="7">PS631</strain>
    </source>
</reference>
<dbReference type="InterPro" id="IPR002197">
    <property type="entry name" value="HTH_Fis"/>
</dbReference>
<dbReference type="EMBL" id="CABVHF010000001">
    <property type="protein sequence ID" value="VVM38242.1"/>
    <property type="molecule type" value="Genomic_DNA"/>
</dbReference>
<dbReference type="PRINTS" id="PR01590">
    <property type="entry name" value="HTHFIS"/>
</dbReference>
<name>A0A5E6P7C1_PSEFL</name>
<dbReference type="Gene3D" id="1.10.10.60">
    <property type="entry name" value="Homeodomain-like"/>
    <property type="match status" value="1"/>
</dbReference>
<evidence type="ECO:0000256" key="1">
    <source>
        <dbReference type="ARBA" id="ARBA00022741"/>
    </source>
</evidence>
<keyword evidence="2" id="KW-0067">ATP-binding</keyword>